<comment type="catalytic activity">
    <reaction evidence="11">
        <text>1-O-(1Z-octadecenyl)-sn-glycero-3-phospho-N-hexadecanoyl-ethanolamine + H2O = 1-O-(1Z-octadecenyl)-sn-glycero-3-phosphate + N-hexadecanoylethanolamine + H(+)</text>
        <dbReference type="Rhea" id="RHEA:53184"/>
        <dbReference type="ChEBI" id="CHEBI:15377"/>
        <dbReference type="ChEBI" id="CHEBI:15378"/>
        <dbReference type="ChEBI" id="CHEBI:71464"/>
        <dbReference type="ChEBI" id="CHEBI:137009"/>
        <dbReference type="ChEBI" id="CHEBI:137017"/>
    </reaction>
    <physiologicalReaction direction="left-to-right" evidence="11">
        <dbReference type="Rhea" id="RHEA:53185"/>
    </physiologicalReaction>
</comment>
<dbReference type="PANTHER" id="PTHR42758">
    <property type="entry name" value="PHOSPHATIDYLGLYCEROL PHOSPHOLIPASE C"/>
    <property type="match status" value="1"/>
</dbReference>
<dbReference type="InterPro" id="IPR030395">
    <property type="entry name" value="GP_PDE_dom"/>
</dbReference>
<comment type="catalytic activity">
    <reaction evidence="9">
        <text>N-(5Z,8Z,11Z,14Z-eicosatetraenoyl)-1-(9Z-octadecenoyl)-sn-glycero-3-phosphoethanolamine + H2O = N-(5Z,8Z,11Z,14Z-eicosatetraenoyl)-ethanolamine + 1-(9Z-octadecenoyl)-sn-glycero-3-phosphate + H(+)</text>
        <dbReference type="Rhea" id="RHEA:45544"/>
        <dbReference type="ChEBI" id="CHEBI:2700"/>
        <dbReference type="ChEBI" id="CHEBI:15377"/>
        <dbReference type="ChEBI" id="CHEBI:15378"/>
        <dbReference type="ChEBI" id="CHEBI:74544"/>
        <dbReference type="ChEBI" id="CHEBI:85223"/>
    </reaction>
    <physiologicalReaction direction="left-to-right" evidence="9">
        <dbReference type="Rhea" id="RHEA:45545"/>
    </physiologicalReaction>
</comment>
<dbReference type="GO" id="GO:0046475">
    <property type="term" value="P:glycerophospholipid catabolic process"/>
    <property type="evidence" value="ECO:0007669"/>
    <property type="project" value="TreeGrafter"/>
</dbReference>
<dbReference type="AlphaFoldDB" id="A0AAJ7TT45"/>
<dbReference type="Gene3D" id="3.20.20.190">
    <property type="entry name" value="Phosphatidylinositol (PI) phosphodiesterase"/>
    <property type="match status" value="1"/>
</dbReference>
<gene>
    <name evidence="16" type="primary">LOC116950165</name>
</gene>
<comment type="subcellular location">
    <subcellularLocation>
        <location evidence="1">Membrane</location>
    </subcellularLocation>
</comment>
<evidence type="ECO:0000256" key="6">
    <source>
        <dbReference type="ARBA" id="ARBA00023098"/>
    </source>
</evidence>
<evidence type="ECO:0000256" key="3">
    <source>
        <dbReference type="ARBA" id="ARBA00022692"/>
    </source>
</evidence>
<sequence length="316" mass="35961">MSTAVMVLSALGGYVLTSALLLRVPGLLHQRKRPRFTCRHISHRGGAGENLENTMTAFKHAVALGTDMLELDCHLTRDDEVVVVHDQRLKRLCGLDAKISDLRYADLPCYHSSLDVTFQPKCCCVGTGDTRIPRLREVFEAFPDTVINVDIKVDDDKLIDKVSELIRTHSRESLTVWGNASDVVIRKCHKANPDVGILFSMKRVVVLLLLFYTGLLPFVPLSEGFLEIPMPSMVLRIADEKSTSKLYRWVLRLADRILMSKTLFKHLERRGIQVYLWVLNDDEDIERAFRLGATGVMTDFPTKLKHFLEQHPEYCK</sequence>
<evidence type="ECO:0000256" key="2">
    <source>
        <dbReference type="ARBA" id="ARBA00007277"/>
    </source>
</evidence>
<dbReference type="GeneID" id="116950165"/>
<dbReference type="CDD" id="cd08612">
    <property type="entry name" value="GDPD_GDE4"/>
    <property type="match status" value="1"/>
</dbReference>
<evidence type="ECO:0000256" key="13">
    <source>
        <dbReference type="SAM" id="Phobius"/>
    </source>
</evidence>
<dbReference type="SUPFAM" id="SSF51695">
    <property type="entry name" value="PLC-like phosphodiesterases"/>
    <property type="match status" value="1"/>
</dbReference>
<evidence type="ECO:0000256" key="1">
    <source>
        <dbReference type="ARBA" id="ARBA00004370"/>
    </source>
</evidence>
<evidence type="ECO:0000256" key="4">
    <source>
        <dbReference type="ARBA" id="ARBA00022801"/>
    </source>
</evidence>
<dbReference type="PROSITE" id="PS51704">
    <property type="entry name" value="GP_PDE"/>
    <property type="match status" value="1"/>
</dbReference>
<evidence type="ECO:0000256" key="5">
    <source>
        <dbReference type="ARBA" id="ARBA00022989"/>
    </source>
</evidence>
<feature type="transmembrane region" description="Helical" evidence="13">
    <location>
        <begin position="6"/>
        <end position="25"/>
    </location>
</feature>
<keyword evidence="5 13" id="KW-1133">Transmembrane helix</keyword>
<name>A0AAJ7TT45_PETMA</name>
<comment type="similarity">
    <text evidence="2">Belongs to the glycerophosphoryl diester phosphodiesterase family.</text>
</comment>
<keyword evidence="4" id="KW-0378">Hydrolase</keyword>
<dbReference type="InterPro" id="IPR017946">
    <property type="entry name" value="PLC-like_Pdiesterase_TIM-brl"/>
</dbReference>
<dbReference type="RefSeq" id="XP_032823600.1">
    <property type="nucleotide sequence ID" value="XM_032967709.1"/>
</dbReference>
<comment type="catalytic activity">
    <reaction evidence="12">
        <text>N,1-di-(9Z-octadecenoyl)-sn-glycero-3-phosphoethanolamine + H2O = N-(9Z-octadecenoyl) ethanolamine + 1-(9Z-octadecenoyl)-sn-glycero-3-phosphate + H(+)</text>
        <dbReference type="Rhea" id="RHEA:56460"/>
        <dbReference type="ChEBI" id="CHEBI:15377"/>
        <dbReference type="ChEBI" id="CHEBI:15378"/>
        <dbReference type="ChEBI" id="CHEBI:71466"/>
        <dbReference type="ChEBI" id="CHEBI:74544"/>
        <dbReference type="ChEBI" id="CHEBI:85222"/>
    </reaction>
    <physiologicalReaction direction="left-to-right" evidence="12">
        <dbReference type="Rhea" id="RHEA:56461"/>
    </physiologicalReaction>
</comment>
<dbReference type="GO" id="GO:0008081">
    <property type="term" value="F:phosphoric diester hydrolase activity"/>
    <property type="evidence" value="ECO:0007669"/>
    <property type="project" value="InterPro"/>
</dbReference>
<protein>
    <submittedName>
        <fullName evidence="16">Lysophospholipase D GDPD1-like isoform X2</fullName>
    </submittedName>
</protein>
<dbReference type="Proteomes" id="UP001318040">
    <property type="component" value="Chromosome 38"/>
</dbReference>
<evidence type="ECO:0000313" key="16">
    <source>
        <dbReference type="RefSeq" id="XP_032823600.1"/>
    </source>
</evidence>
<evidence type="ECO:0000256" key="10">
    <source>
        <dbReference type="ARBA" id="ARBA00047538"/>
    </source>
</evidence>
<dbReference type="GO" id="GO:0004622">
    <property type="term" value="F:phosphatidylcholine lysophospholipase activity"/>
    <property type="evidence" value="ECO:0007669"/>
    <property type="project" value="TreeGrafter"/>
</dbReference>
<evidence type="ECO:0000256" key="8">
    <source>
        <dbReference type="ARBA" id="ARBA00036083"/>
    </source>
</evidence>
<feature type="transmembrane region" description="Helical" evidence="13">
    <location>
        <begin position="204"/>
        <end position="226"/>
    </location>
</feature>
<reference evidence="16" key="1">
    <citation type="submission" date="2025-08" db="UniProtKB">
        <authorList>
            <consortium name="RefSeq"/>
        </authorList>
    </citation>
    <scope>IDENTIFICATION</scope>
    <source>
        <tissue evidence="16">Sperm</tissue>
    </source>
</reference>
<evidence type="ECO:0000256" key="7">
    <source>
        <dbReference type="ARBA" id="ARBA00023136"/>
    </source>
</evidence>
<dbReference type="InterPro" id="IPR052271">
    <property type="entry name" value="GDPD-Related"/>
</dbReference>
<dbReference type="PANTHER" id="PTHR42758:SF2">
    <property type="entry name" value="PHOSPHATIDYLGLYCEROL PHOSPHOLIPASE C"/>
    <property type="match status" value="1"/>
</dbReference>
<evidence type="ECO:0000256" key="12">
    <source>
        <dbReference type="ARBA" id="ARBA00048947"/>
    </source>
</evidence>
<keyword evidence="7 13" id="KW-0472">Membrane</keyword>
<accession>A0AAJ7TT45</accession>
<proteinExistence type="inferred from homology"/>
<comment type="catalytic activity">
    <reaction evidence="8">
        <text>1-O-hexadecyl-sn-glycero-3-phosphocholine + H2O = 1-O-hexadecyl-sn-glycero-3-phosphate + choline + H(+)</text>
        <dbReference type="Rhea" id="RHEA:41143"/>
        <dbReference type="ChEBI" id="CHEBI:15354"/>
        <dbReference type="ChEBI" id="CHEBI:15377"/>
        <dbReference type="ChEBI" id="CHEBI:15378"/>
        <dbReference type="ChEBI" id="CHEBI:64496"/>
        <dbReference type="ChEBI" id="CHEBI:77580"/>
    </reaction>
    <physiologicalReaction direction="left-to-right" evidence="8">
        <dbReference type="Rhea" id="RHEA:41144"/>
    </physiologicalReaction>
</comment>
<evidence type="ECO:0000313" key="15">
    <source>
        <dbReference type="Proteomes" id="UP001318040"/>
    </source>
</evidence>
<keyword evidence="6" id="KW-0443">Lipid metabolism</keyword>
<feature type="domain" description="GP-PDE" evidence="14">
    <location>
        <begin position="38"/>
        <end position="308"/>
    </location>
</feature>
<organism evidence="15 16">
    <name type="scientific">Petromyzon marinus</name>
    <name type="common">Sea lamprey</name>
    <dbReference type="NCBI Taxonomy" id="7757"/>
    <lineage>
        <taxon>Eukaryota</taxon>
        <taxon>Metazoa</taxon>
        <taxon>Chordata</taxon>
        <taxon>Craniata</taxon>
        <taxon>Vertebrata</taxon>
        <taxon>Cyclostomata</taxon>
        <taxon>Hyperoartia</taxon>
        <taxon>Petromyzontiformes</taxon>
        <taxon>Petromyzontidae</taxon>
        <taxon>Petromyzon</taxon>
    </lineage>
</organism>
<evidence type="ECO:0000256" key="11">
    <source>
        <dbReference type="ARBA" id="ARBA00048580"/>
    </source>
</evidence>
<dbReference type="Pfam" id="PF03009">
    <property type="entry name" value="GDPD"/>
    <property type="match status" value="1"/>
</dbReference>
<dbReference type="GO" id="GO:0005789">
    <property type="term" value="C:endoplasmic reticulum membrane"/>
    <property type="evidence" value="ECO:0007669"/>
    <property type="project" value="TreeGrafter"/>
</dbReference>
<comment type="catalytic activity">
    <reaction evidence="10">
        <text>N-hexadecanoyl-1-(9Z-octadecenoyl)-sn-glycero-3-phosphoethanolamine + H2O = N-hexadecanoylethanolamine + 1-(9Z-octadecenoyl)-sn-glycero-3-phosphate + H(+)</text>
        <dbReference type="Rhea" id="RHEA:53168"/>
        <dbReference type="ChEBI" id="CHEBI:15377"/>
        <dbReference type="ChEBI" id="CHEBI:15378"/>
        <dbReference type="ChEBI" id="CHEBI:71464"/>
        <dbReference type="ChEBI" id="CHEBI:74544"/>
        <dbReference type="ChEBI" id="CHEBI:85217"/>
    </reaction>
    <physiologicalReaction direction="left-to-right" evidence="10">
        <dbReference type="Rhea" id="RHEA:53169"/>
    </physiologicalReaction>
</comment>
<evidence type="ECO:0000259" key="14">
    <source>
        <dbReference type="PROSITE" id="PS51704"/>
    </source>
</evidence>
<keyword evidence="15" id="KW-1185">Reference proteome</keyword>
<evidence type="ECO:0000256" key="9">
    <source>
        <dbReference type="ARBA" id="ARBA00047392"/>
    </source>
</evidence>
<keyword evidence="3 13" id="KW-0812">Transmembrane</keyword>